<organism evidence="4 5">
    <name type="scientific">Bacillus mycoides</name>
    <dbReference type="NCBI Taxonomy" id="1405"/>
    <lineage>
        <taxon>Bacteria</taxon>
        <taxon>Bacillati</taxon>
        <taxon>Bacillota</taxon>
        <taxon>Bacilli</taxon>
        <taxon>Bacillales</taxon>
        <taxon>Bacillaceae</taxon>
        <taxon>Bacillus</taxon>
        <taxon>Bacillus cereus group</taxon>
    </lineage>
</organism>
<name>A0A4U3A5G6_BACMY</name>
<evidence type="ECO:0000256" key="1">
    <source>
        <dbReference type="ARBA" id="ARBA00022598"/>
    </source>
</evidence>
<reference evidence="4 5" key="1">
    <citation type="journal article" date="2019" name="Environ. Microbiol.">
        <title>An active ?-lactamase is a part of an orchestrated cell wall stress resistance network of Bacillus subtilis and related rhizosphere species.</title>
        <authorList>
            <person name="Bucher T."/>
            <person name="Keren-Paz A."/>
            <person name="Hausser J."/>
            <person name="Olender T."/>
            <person name="Cytryn E."/>
            <person name="Kolodkin-Gal I."/>
        </authorList>
    </citation>
    <scope>NUCLEOTIDE SEQUENCE [LARGE SCALE GENOMIC DNA]</scope>
    <source>
        <strain evidence="4 5">I186</strain>
    </source>
</reference>
<dbReference type="PANTHER" id="PTHR42780">
    <property type="entry name" value="SOLEUCYL-TRNA SYNTHETASE"/>
    <property type="match status" value="1"/>
</dbReference>
<dbReference type="RefSeq" id="WP_234881370.1">
    <property type="nucleotide sequence ID" value="NZ_SZOD01000550.1"/>
</dbReference>
<dbReference type="SUPFAM" id="SSF47323">
    <property type="entry name" value="Anticodon-binding domain of a subclass of class I aminoacyl-tRNA synthetases"/>
    <property type="match status" value="1"/>
</dbReference>
<protein>
    <submittedName>
        <fullName evidence="4">Isoleucine--tRNA ligase</fullName>
    </submittedName>
</protein>
<dbReference type="InterPro" id="IPR023586">
    <property type="entry name" value="Ile-tRNA-ligase_type2"/>
</dbReference>
<dbReference type="PANTHER" id="PTHR42780:SF1">
    <property type="entry name" value="ISOLEUCINE--TRNA LIGASE, CYTOPLASMIC"/>
    <property type="match status" value="1"/>
</dbReference>
<evidence type="ECO:0000313" key="4">
    <source>
        <dbReference type="EMBL" id="TKI82462.1"/>
    </source>
</evidence>
<dbReference type="GO" id="GO:0006428">
    <property type="term" value="P:isoleucyl-tRNA aminoacylation"/>
    <property type="evidence" value="ECO:0007669"/>
    <property type="project" value="TreeGrafter"/>
</dbReference>
<evidence type="ECO:0000313" key="5">
    <source>
        <dbReference type="Proteomes" id="UP000305524"/>
    </source>
</evidence>
<dbReference type="EMBL" id="SZOD01000550">
    <property type="protein sequence ID" value="TKI82462.1"/>
    <property type="molecule type" value="Genomic_DNA"/>
</dbReference>
<dbReference type="GO" id="GO:0005524">
    <property type="term" value="F:ATP binding"/>
    <property type="evidence" value="ECO:0007669"/>
    <property type="project" value="UniProtKB-KW"/>
</dbReference>
<sequence>NQHSLKVKQPLAELVLLAHNENDMDWESYRDIIMDELNVKAFHVELDETKYTSYQLKLNFKTAGPKFGKSVNAVNGWLKQLSKEEVQHFVSTERAVYEVAPGEEVVVTAEDVLVEKVAKSGFSNTTNGQYTVMLDTNVTEELLQEGVAREFIRAVQEYRKQLNLPVNLRVDVILDTEEELQQTLTNHKDLLEENLLVKQFTFGHLTNEDDELSLGETKIRIKLNAAN</sequence>
<accession>A0A4U3A5G6</accession>
<dbReference type="AlphaFoldDB" id="A0A4U3A5G6"/>
<evidence type="ECO:0000256" key="3">
    <source>
        <dbReference type="ARBA" id="ARBA00022840"/>
    </source>
</evidence>
<evidence type="ECO:0000256" key="2">
    <source>
        <dbReference type="ARBA" id="ARBA00022741"/>
    </source>
</evidence>
<dbReference type="Pfam" id="PF19302">
    <property type="entry name" value="DUF5915"/>
    <property type="match status" value="1"/>
</dbReference>
<keyword evidence="2" id="KW-0547">Nucleotide-binding</keyword>
<gene>
    <name evidence="4" type="ORF">FC701_21325</name>
</gene>
<dbReference type="Proteomes" id="UP000305524">
    <property type="component" value="Unassembled WGS sequence"/>
</dbReference>
<dbReference type="GO" id="GO:0004822">
    <property type="term" value="F:isoleucine-tRNA ligase activity"/>
    <property type="evidence" value="ECO:0007669"/>
    <property type="project" value="InterPro"/>
</dbReference>
<proteinExistence type="predicted"/>
<feature type="non-terminal residue" evidence="4">
    <location>
        <position position="1"/>
    </location>
</feature>
<keyword evidence="3" id="KW-0067">ATP-binding</keyword>
<comment type="caution">
    <text evidence="4">The sequence shown here is derived from an EMBL/GenBank/DDBJ whole genome shotgun (WGS) entry which is preliminary data.</text>
</comment>
<keyword evidence="1 4" id="KW-0436">Ligase</keyword>
<dbReference type="InterPro" id="IPR009080">
    <property type="entry name" value="tRNAsynth_Ia_anticodon-bd"/>
</dbReference>